<reference evidence="1 2" key="1">
    <citation type="submission" date="2019-02" db="EMBL/GenBank/DDBJ databases">
        <title>Corallincola luteus sp. nov., a marine bacterium isolated from surface sediment of Bohai Sea in China.</title>
        <authorList>
            <person name="Ren Q."/>
        </authorList>
    </citation>
    <scope>NUCLEOTIDE SEQUENCE [LARGE SCALE GENOMIC DNA]</scope>
    <source>
        <strain evidence="1 2">DASS28</strain>
    </source>
</reference>
<evidence type="ECO:0000313" key="1">
    <source>
        <dbReference type="EMBL" id="TCI02908.1"/>
    </source>
</evidence>
<organism evidence="1 2">
    <name type="scientific">Corallincola luteus</name>
    <dbReference type="NCBI Taxonomy" id="1775177"/>
    <lineage>
        <taxon>Bacteria</taxon>
        <taxon>Pseudomonadati</taxon>
        <taxon>Pseudomonadota</taxon>
        <taxon>Gammaproteobacteria</taxon>
        <taxon>Alteromonadales</taxon>
        <taxon>Psychromonadaceae</taxon>
        <taxon>Corallincola</taxon>
    </lineage>
</organism>
<keyword evidence="2" id="KW-1185">Reference proteome</keyword>
<dbReference type="Proteomes" id="UP000292554">
    <property type="component" value="Unassembled WGS sequence"/>
</dbReference>
<evidence type="ECO:0000313" key="2">
    <source>
        <dbReference type="Proteomes" id="UP000292554"/>
    </source>
</evidence>
<accession>A0ABY2AKB7</accession>
<proteinExistence type="predicted"/>
<dbReference type="EMBL" id="SJXE01000005">
    <property type="protein sequence ID" value="TCI02908.1"/>
    <property type="molecule type" value="Genomic_DNA"/>
</dbReference>
<sequence length="245" mass="26976">MNKDAPMLLSHFINIPLVKTTLCGCALIFSTSLMAQDFQLMEESEIDERLSYLEARLNEIQTPSTYWQYGWTGFYGASALAQAYKANDEDDSDESTKLWVGAVKSTGGFAMMMLKPLPVVAGWDEYQMLPGNNRAEKLARLAEAEKMLEQSAWRADERYTLKPHLIGVGVNLLGAAAIAAWGDSGDALGSAALGIAISEAAIWTQPDAAREGWDGYQQQFNEAEKSAFNWRIVPGFNSVSLQVTF</sequence>
<dbReference type="RefSeq" id="WP_131415732.1">
    <property type="nucleotide sequence ID" value="NZ_SJXE01000005.1"/>
</dbReference>
<comment type="caution">
    <text evidence="1">The sequence shown here is derived from an EMBL/GenBank/DDBJ whole genome shotgun (WGS) entry which is preliminary data.</text>
</comment>
<protein>
    <submittedName>
        <fullName evidence="1">Uncharacterized protein</fullName>
    </submittedName>
</protein>
<name>A0ABY2AKB7_9GAMM</name>
<gene>
    <name evidence="1" type="ORF">EZV61_11475</name>
</gene>